<dbReference type="GeneID" id="66077999"/>
<dbReference type="GO" id="GO:0000045">
    <property type="term" value="P:autophagosome assembly"/>
    <property type="evidence" value="ECO:0007669"/>
    <property type="project" value="TreeGrafter"/>
</dbReference>
<evidence type="ECO:0000256" key="12">
    <source>
        <dbReference type="ARBA" id="ARBA00024631"/>
    </source>
</evidence>
<keyword evidence="15" id="KW-1185">Reference proteome</keyword>
<comment type="caution">
    <text evidence="14">The sequence shown here is derived from an EMBL/GenBank/DDBJ whole genome shotgun (WGS) entry which is preliminary data.</text>
</comment>
<comment type="catalytic activity">
    <reaction evidence="10">
        <text>a 1,2-diacyl-sn-glycero-3-phospho-L-serine(in) = a 1,2-diacyl-sn-glycero-3-phospho-L-serine(out)</text>
        <dbReference type="Rhea" id="RHEA:38663"/>
        <dbReference type="ChEBI" id="CHEBI:57262"/>
    </reaction>
</comment>
<feature type="region of interest" description="Disordered" evidence="13">
    <location>
        <begin position="281"/>
        <end position="306"/>
    </location>
</feature>
<reference evidence="14" key="1">
    <citation type="journal article" date="2021" name="Genome Biol. Evol.">
        <title>The assembled and annotated genome of the fairy-ring fungus Marasmius oreades.</title>
        <authorList>
            <person name="Hiltunen M."/>
            <person name="Ament-Velasquez S.L."/>
            <person name="Johannesson H."/>
        </authorList>
    </citation>
    <scope>NUCLEOTIDE SEQUENCE</scope>
    <source>
        <strain evidence="14">03SP1</strain>
    </source>
</reference>
<comment type="similarity">
    <text evidence="3">Belongs to the ATG2 family.</text>
</comment>
<keyword evidence="7" id="KW-0072">Autophagy</keyword>
<keyword evidence="6" id="KW-0256">Endoplasmic reticulum</keyword>
<keyword evidence="5" id="KW-0813">Transport</keyword>
<dbReference type="Proteomes" id="UP001049176">
    <property type="component" value="Chromosome 5"/>
</dbReference>
<dbReference type="EMBL" id="CM032185">
    <property type="protein sequence ID" value="KAG7092575.1"/>
    <property type="molecule type" value="Genomic_DNA"/>
</dbReference>
<dbReference type="PANTHER" id="PTHR13190:SF1">
    <property type="entry name" value="AUTOPHAGY-RELATED 2, ISOFORM A"/>
    <property type="match status" value="1"/>
</dbReference>
<dbReference type="GO" id="GO:0005789">
    <property type="term" value="C:endoplasmic reticulum membrane"/>
    <property type="evidence" value="ECO:0007669"/>
    <property type="project" value="UniProtKB-SubCell"/>
</dbReference>
<proteinExistence type="inferred from homology"/>
<keyword evidence="9" id="KW-0472">Membrane</keyword>
<gene>
    <name evidence="14" type="ORF">E1B28_008923</name>
</gene>
<feature type="compositionally biased region" description="Low complexity" evidence="13">
    <location>
        <begin position="351"/>
        <end position="367"/>
    </location>
</feature>
<feature type="region of interest" description="Disordered" evidence="13">
    <location>
        <begin position="1491"/>
        <end position="1520"/>
    </location>
</feature>
<evidence type="ECO:0000313" key="14">
    <source>
        <dbReference type="EMBL" id="KAG7092575.1"/>
    </source>
</evidence>
<dbReference type="KEGG" id="more:E1B28_008923"/>
<dbReference type="PANTHER" id="PTHR13190">
    <property type="entry name" value="AUTOPHAGY-RELATED 2, ISOFORM A"/>
    <property type="match status" value="1"/>
</dbReference>
<comment type="catalytic activity">
    <reaction evidence="12">
        <text>a 1,2-diacyl-sn-glycero-3-phosphocholine(in) = a 1,2-diacyl-sn-glycero-3-phosphocholine(out)</text>
        <dbReference type="Rhea" id="RHEA:38571"/>
        <dbReference type="ChEBI" id="CHEBI:57643"/>
    </reaction>
</comment>
<evidence type="ECO:0000256" key="8">
    <source>
        <dbReference type="ARBA" id="ARBA00023055"/>
    </source>
</evidence>
<keyword evidence="8" id="KW-0445">Lipid transport</keyword>
<dbReference type="Pfam" id="PF13329">
    <property type="entry name" value="ATG2_CAD"/>
    <property type="match status" value="1"/>
</dbReference>
<feature type="compositionally biased region" description="Polar residues" evidence="13">
    <location>
        <begin position="1495"/>
        <end position="1506"/>
    </location>
</feature>
<comment type="catalytic activity">
    <reaction evidence="11">
        <text>a 1,2-diacyl-sn-glycero-3-phosphoethanolamine(in) = a 1,2-diacyl-sn-glycero-3-phosphoethanolamine(out)</text>
        <dbReference type="Rhea" id="RHEA:38895"/>
        <dbReference type="ChEBI" id="CHEBI:64612"/>
    </reaction>
</comment>
<evidence type="ECO:0000256" key="7">
    <source>
        <dbReference type="ARBA" id="ARBA00023006"/>
    </source>
</evidence>
<dbReference type="GO" id="GO:0061908">
    <property type="term" value="C:phagophore"/>
    <property type="evidence" value="ECO:0007669"/>
    <property type="project" value="TreeGrafter"/>
</dbReference>
<dbReference type="GO" id="GO:0034045">
    <property type="term" value="C:phagophore assembly site membrane"/>
    <property type="evidence" value="ECO:0007669"/>
    <property type="project" value="UniProtKB-SubCell"/>
</dbReference>
<organism evidence="14 15">
    <name type="scientific">Marasmius oreades</name>
    <name type="common">fairy-ring Marasmius</name>
    <dbReference type="NCBI Taxonomy" id="181124"/>
    <lineage>
        <taxon>Eukaryota</taxon>
        <taxon>Fungi</taxon>
        <taxon>Dikarya</taxon>
        <taxon>Basidiomycota</taxon>
        <taxon>Agaricomycotina</taxon>
        <taxon>Agaricomycetes</taxon>
        <taxon>Agaricomycetidae</taxon>
        <taxon>Agaricales</taxon>
        <taxon>Marasmiineae</taxon>
        <taxon>Marasmiaceae</taxon>
        <taxon>Marasmius</taxon>
    </lineage>
</organism>
<dbReference type="OrthoDB" id="18982at2759"/>
<dbReference type="GO" id="GO:0006869">
    <property type="term" value="P:lipid transport"/>
    <property type="evidence" value="ECO:0007669"/>
    <property type="project" value="UniProtKB-KW"/>
</dbReference>
<accession>A0A9P7S012</accession>
<evidence type="ECO:0000256" key="10">
    <source>
        <dbReference type="ARBA" id="ARBA00024479"/>
    </source>
</evidence>
<dbReference type="RefSeq" id="XP_043009045.1">
    <property type="nucleotide sequence ID" value="XM_043153761.1"/>
</dbReference>
<dbReference type="GO" id="GO:0061709">
    <property type="term" value="P:reticulophagy"/>
    <property type="evidence" value="ECO:0007669"/>
    <property type="project" value="TreeGrafter"/>
</dbReference>
<evidence type="ECO:0000256" key="5">
    <source>
        <dbReference type="ARBA" id="ARBA00022448"/>
    </source>
</evidence>
<evidence type="ECO:0000256" key="11">
    <source>
        <dbReference type="ARBA" id="ARBA00024615"/>
    </source>
</evidence>
<evidence type="ECO:0000256" key="4">
    <source>
        <dbReference type="ARBA" id="ARBA00018070"/>
    </source>
</evidence>
<dbReference type="InterPro" id="IPR026849">
    <property type="entry name" value="ATG2"/>
</dbReference>
<comment type="subcellular location">
    <subcellularLocation>
        <location evidence="1">Endoplasmic reticulum membrane</location>
        <topology evidence="1">Peripheral membrane protein</topology>
    </subcellularLocation>
    <subcellularLocation>
        <location evidence="2">Preautophagosomal structure membrane</location>
        <topology evidence="2">Peripheral membrane protein</topology>
    </subcellularLocation>
</comment>
<evidence type="ECO:0000256" key="9">
    <source>
        <dbReference type="ARBA" id="ARBA00023136"/>
    </source>
</evidence>
<dbReference type="GO" id="GO:0032266">
    <property type="term" value="F:phosphatidylinositol-3-phosphate binding"/>
    <property type="evidence" value="ECO:0007669"/>
    <property type="project" value="TreeGrafter"/>
</dbReference>
<dbReference type="GO" id="GO:0061723">
    <property type="term" value="P:glycophagy"/>
    <property type="evidence" value="ECO:0007669"/>
    <property type="project" value="TreeGrafter"/>
</dbReference>
<dbReference type="GO" id="GO:0034727">
    <property type="term" value="P:piecemeal microautophagy of the nucleus"/>
    <property type="evidence" value="ECO:0007669"/>
    <property type="project" value="TreeGrafter"/>
</dbReference>
<evidence type="ECO:0000256" key="6">
    <source>
        <dbReference type="ARBA" id="ARBA00022824"/>
    </source>
</evidence>
<protein>
    <recommendedName>
        <fullName evidence="4">Autophagy-related protein 2</fullName>
    </recommendedName>
</protein>
<evidence type="ECO:0000256" key="3">
    <source>
        <dbReference type="ARBA" id="ARBA00009714"/>
    </source>
</evidence>
<dbReference type="GO" id="GO:0043495">
    <property type="term" value="F:protein-membrane adaptor activity"/>
    <property type="evidence" value="ECO:0007669"/>
    <property type="project" value="TreeGrafter"/>
</dbReference>
<evidence type="ECO:0000313" key="15">
    <source>
        <dbReference type="Proteomes" id="UP001049176"/>
    </source>
</evidence>
<evidence type="ECO:0000256" key="2">
    <source>
        <dbReference type="ARBA" id="ARBA00004623"/>
    </source>
</evidence>
<feature type="region of interest" description="Disordered" evidence="13">
    <location>
        <begin position="338"/>
        <end position="376"/>
    </location>
</feature>
<evidence type="ECO:0000256" key="1">
    <source>
        <dbReference type="ARBA" id="ARBA00004406"/>
    </source>
</evidence>
<dbReference type="GO" id="GO:0000422">
    <property type="term" value="P:autophagy of mitochondrion"/>
    <property type="evidence" value="ECO:0007669"/>
    <property type="project" value="TreeGrafter"/>
</dbReference>
<feature type="compositionally biased region" description="Low complexity" evidence="13">
    <location>
        <begin position="286"/>
        <end position="306"/>
    </location>
</feature>
<sequence length="1950" mass="214181">MNTMFSWLPSWLPSLPSGDYFSLPSSIQGRFISFVLKRTLGHFLKPGQLDPQQIDSQVGSGYIQINDLEVDTSAVNELLQGLPLALESGTIGSVTARIPWPNPLTAAVGFSLNSLHVTLHVQQDRTRTAQVDLSDSIASYAQSFIHEELESTEEDVLEESLRIQHHSNEEDHNVPGGINPFLDTPEELDKADIDPDGISLFAVLIERLLARFQGDAKDTRITVFDPASGGSMTLSVAEIRYHTDVSEVDEGRGPRTDESEGEVRKLIISGLSVNVRQSIQNCPAKDSSPGATGSPSPASSESSMDADAQWTMSQSIAFLPPRSGSPDSAVSASMYQSAFSTDMPPDSNVIPRNTPSRSHRNSSNNSSPDVPSELSDTLMSFGPESIVVQLTTPPLRTINTSHQFNVKLSVKVGTIRIMLRAWHMRCLLQLASAITAYPSVPPPTGTNELSSSSGSGIQLSLDIGGIVLLLLPHPPSKVGSPNSTLDRFFSHPLALPPFLEDCFRLHVERISLETSINNAATTRNIATLSSTLTVGDIALFSFHPDYSGQDGEASVIAIPVLITDPLLPTQYLSQHVHPGSVVESEEIKMPLFGVVDWTSNQAWHYGTKISSWRTKQKQMKSLHGSRWRSSAPDSGQTDLAVHIRLERRSPATNKSSSSIDVDANIVSPLHLFLDLRWIALESGILAFINEISYALRTDVPPGTPQQDPVSQRKAVQSQALKDLDLHLNYLEEGEVASGFTGHAAAKESLLQKHSGSRKKPLSSSRIVIGTPMIRVQTRCPPGVGHNPRSGAVILDVRDVKVVVGEGWTPKVTSFSQPSGVQTLEGKILLLVELGMVVLSFASPASDKATALLSLGSLVRTGGLDESHNLPDVRPRIAITQSEPRRLHTSVTTALNLDFPSVVINLSKPAFDGLQYWADDVSQTLQLALEKDVTGENGSRDTSIIGSRYFAQSTRGGDASVVAQSKERKDEFVIKALLHEAFVRISLLRQQEEEGILRPVDIVASDIDMLVEVKSEGRDQTFVTVSATDLSVINHTSSRENVTLFSLASPRDPLLISKPVLKLRFTSLLIPGTIFKESKIRLSLWGFIYNFSHDTSWMTDLAIFASAPPGAFETVVPSERTSLFVKVTDGAIQSKAPHHPGTLIVHMGELEFATELIGNAATFNLKLLVPSLALLAIDDVAECIDSDLHPEIGVTFWTKRGHALLAEVANLKLSIESNKKISDMKVTIDQVGIRLHLCADTMAAVTAFIDDLVSAFTPVENHPPPKRRKRPTVIAEDQGERNTDMFSSVDDLAFKRVPQIGHAPDMIYDDLPTNPDYLDESFGAAAGLRELRDEDLDDFDQDYIGTVHPAEEGQKPGIISKYGGETIRLLRTEGLHVVDDYFDTLPPEDTNDFARLGETTVQVHIRNSDVNVLLYDGYDWAHTRRIVETEVKEMRKRLAKIRQLVANGQTQEAVVEETSTLLFNSVYIGLEQDVDELEPTALMAAIDEELKEDPDTGSQGSGSWQTLPTPPGKVNSPSTRPVARRLARSRGSNIEFQAAGLNATFDQYKPMEQLVSKVFATIENLEILDHIKTSTWKKFLTALRADSRGNIRETGSSMVRFELRTLKPVPEDPSEENRLRLKILPLRLHVDQDALDFLKKFFGFKDPRFVSAPSDPDEGTYFQLAEVFPVDLKLDYKPRRVDYRALREGRTIELMNFFHFDGAEMTLRHITLSGINGWARLGELLNDLWTPDVKATQLVDVISGVSPIRSVVNVGSGIADLVLLPISQYKKDGRIVRGVQKGTEAFVKSTAAEAIKLGARLATGTQVILEQAEGVLGTEFKHPITAETLQIFEPAVGINVLDKDDFTEEEINLVSKYAEQPMNLQEGIHSAYKSLQKNFNSAAQTILAVPMEVYERSGSEGPVRSVIRAVPIAVLRPMIGASEAVSKTLLGLHNQLDPNLRHDHDDKYKHR</sequence>
<evidence type="ECO:0000256" key="13">
    <source>
        <dbReference type="SAM" id="MobiDB-lite"/>
    </source>
</evidence>
<name>A0A9P7S012_9AGAR</name>